<evidence type="ECO:0000256" key="4">
    <source>
        <dbReference type="ARBA" id="ARBA00022630"/>
    </source>
</evidence>
<proteinExistence type="inferred from homology"/>
<dbReference type="GO" id="GO:0009086">
    <property type="term" value="P:methionine biosynthetic process"/>
    <property type="evidence" value="ECO:0007669"/>
    <property type="project" value="TreeGrafter"/>
</dbReference>
<evidence type="ECO:0000256" key="6">
    <source>
        <dbReference type="ARBA" id="ARBA00023002"/>
    </source>
</evidence>
<dbReference type="EMBL" id="JAIOIV010000114">
    <property type="protein sequence ID" value="MBZ0157452.1"/>
    <property type="molecule type" value="Genomic_DNA"/>
</dbReference>
<dbReference type="Gene3D" id="3.20.20.220">
    <property type="match status" value="1"/>
</dbReference>
<evidence type="ECO:0000256" key="8">
    <source>
        <dbReference type="ARBA" id="ARBA00048628"/>
    </source>
</evidence>
<dbReference type="Proteomes" id="UP000705867">
    <property type="component" value="Unassembled WGS sequence"/>
</dbReference>
<evidence type="ECO:0000313" key="10">
    <source>
        <dbReference type="EMBL" id="MBZ0157452.1"/>
    </source>
</evidence>
<dbReference type="SUPFAM" id="SSF51730">
    <property type="entry name" value="FAD-linked oxidoreductase"/>
    <property type="match status" value="1"/>
</dbReference>
<keyword evidence="4 9" id="KW-0285">Flavoprotein</keyword>
<reference evidence="10" key="1">
    <citation type="journal article" date="2021" name="bioRxiv">
        <title>Unraveling nitrogen, sulfur and carbon metabolic pathways and microbial community transcriptional responses to substrate deprivation and toxicity stresses in a bioreactor mimicking anoxic brackish coastal sediment conditions.</title>
        <authorList>
            <person name="Martins P.D."/>
            <person name="Echeveste M.J."/>
            <person name="Arshad A."/>
            <person name="Kurth J."/>
            <person name="Ouboter H."/>
            <person name="Jetten M.S.M."/>
            <person name="Welte C.U."/>
        </authorList>
    </citation>
    <scope>NUCLEOTIDE SEQUENCE</scope>
    <source>
        <strain evidence="10">MAG_39</strain>
    </source>
</reference>
<evidence type="ECO:0000256" key="3">
    <source>
        <dbReference type="ARBA" id="ARBA00006743"/>
    </source>
</evidence>
<dbReference type="PANTHER" id="PTHR45754:SF3">
    <property type="entry name" value="METHYLENETETRAHYDROFOLATE REDUCTASE (NADPH)"/>
    <property type="match status" value="1"/>
</dbReference>
<dbReference type="InterPro" id="IPR003171">
    <property type="entry name" value="Mehydrof_redctse-like"/>
</dbReference>
<comment type="pathway">
    <text evidence="2 9">One-carbon metabolism; tetrahydrofolate interconversion.</text>
</comment>
<organism evidence="10 11">
    <name type="scientific">Candidatus Nitrobium versatile</name>
    <dbReference type="NCBI Taxonomy" id="2884831"/>
    <lineage>
        <taxon>Bacteria</taxon>
        <taxon>Pseudomonadati</taxon>
        <taxon>Nitrospirota</taxon>
        <taxon>Nitrospiria</taxon>
        <taxon>Nitrospirales</taxon>
        <taxon>Nitrospiraceae</taxon>
        <taxon>Candidatus Nitrobium</taxon>
    </lineage>
</organism>
<dbReference type="CDD" id="cd00537">
    <property type="entry name" value="MTHFR"/>
    <property type="match status" value="1"/>
</dbReference>
<reference evidence="10" key="2">
    <citation type="submission" date="2021-08" db="EMBL/GenBank/DDBJ databases">
        <authorList>
            <person name="Dalcin Martins P."/>
        </authorList>
    </citation>
    <scope>NUCLEOTIDE SEQUENCE</scope>
    <source>
        <strain evidence="10">MAG_39</strain>
    </source>
</reference>
<evidence type="ECO:0000256" key="5">
    <source>
        <dbReference type="ARBA" id="ARBA00022827"/>
    </source>
</evidence>
<gene>
    <name evidence="10" type="ORF">K8I29_14740</name>
</gene>
<sequence length="325" mass="35032">MKSGSNLERVIASGKPAVTAELGPPMSADPHEVIKKAGMLKGYCDAANITDCQTAVVRISSIAAAVLALREGLEPVMQMTCRDRNRIAIQADILGAAALGLKNCLCIAGDHQSFSAAGRLKGHPGAKNVYDVDSIQLVGILKKMRDESLQEGGDKLEVPPKLFIGAAFTPGGDPMDYRPYRLKKKVDAGADFIQTQGIYDIEMFRKQMEVVRNLGVHERTAILGGIIVPKSAMMLKYMDSSVAGVNVPPALIQRMQKAKDAAGDDKKKAKEMQEAEGIKIAVELVQQVLEIPGIKGVHIQAIEWESAMPEIVKAAGLYPRPTFND</sequence>
<accession>A0A953JAA7</accession>
<comment type="cofactor">
    <cofactor evidence="1 9">
        <name>FAD</name>
        <dbReference type="ChEBI" id="CHEBI:57692"/>
    </cofactor>
</comment>
<dbReference type="GO" id="GO:0106312">
    <property type="term" value="F:methylenetetrahydrofolate reductase (NADH) activity"/>
    <property type="evidence" value="ECO:0007669"/>
    <property type="project" value="UniProtKB-EC"/>
</dbReference>
<comment type="caution">
    <text evidence="10">The sequence shown here is derived from an EMBL/GenBank/DDBJ whole genome shotgun (WGS) entry which is preliminary data.</text>
</comment>
<evidence type="ECO:0000256" key="1">
    <source>
        <dbReference type="ARBA" id="ARBA00001974"/>
    </source>
</evidence>
<protein>
    <recommendedName>
        <fullName evidence="9">Methylenetetrahydrofolate reductase</fullName>
    </recommendedName>
</protein>
<keyword evidence="5 9" id="KW-0274">FAD</keyword>
<dbReference type="InterPro" id="IPR029041">
    <property type="entry name" value="FAD-linked_oxidoreductase-like"/>
</dbReference>
<evidence type="ECO:0000313" key="11">
    <source>
        <dbReference type="Proteomes" id="UP000705867"/>
    </source>
</evidence>
<evidence type="ECO:0000256" key="9">
    <source>
        <dbReference type="RuleBase" id="RU003862"/>
    </source>
</evidence>
<dbReference type="GO" id="GO:0071949">
    <property type="term" value="F:FAD binding"/>
    <property type="evidence" value="ECO:0007669"/>
    <property type="project" value="TreeGrafter"/>
</dbReference>
<dbReference type="AlphaFoldDB" id="A0A953JAA7"/>
<dbReference type="GO" id="GO:0005829">
    <property type="term" value="C:cytosol"/>
    <property type="evidence" value="ECO:0007669"/>
    <property type="project" value="TreeGrafter"/>
</dbReference>
<dbReference type="Pfam" id="PF02219">
    <property type="entry name" value="MTHFR"/>
    <property type="match status" value="1"/>
</dbReference>
<comment type="similarity">
    <text evidence="3 9">Belongs to the methylenetetrahydrofolate reductase family.</text>
</comment>
<comment type="catalytic activity">
    <reaction evidence="8">
        <text>(6S)-5-methyl-5,6,7,8-tetrahydrofolate + NAD(+) = (6R)-5,10-methylene-5,6,7,8-tetrahydrofolate + NADH + H(+)</text>
        <dbReference type="Rhea" id="RHEA:19821"/>
        <dbReference type="ChEBI" id="CHEBI:15378"/>
        <dbReference type="ChEBI" id="CHEBI:15636"/>
        <dbReference type="ChEBI" id="CHEBI:18608"/>
        <dbReference type="ChEBI" id="CHEBI:57540"/>
        <dbReference type="ChEBI" id="CHEBI:57945"/>
        <dbReference type="EC" id="1.5.1.54"/>
    </reaction>
    <physiologicalReaction direction="right-to-left" evidence="8">
        <dbReference type="Rhea" id="RHEA:19823"/>
    </physiologicalReaction>
</comment>
<dbReference type="PANTHER" id="PTHR45754">
    <property type="entry name" value="METHYLENETETRAHYDROFOLATE REDUCTASE"/>
    <property type="match status" value="1"/>
</dbReference>
<dbReference type="GO" id="GO:0035999">
    <property type="term" value="P:tetrahydrofolate interconversion"/>
    <property type="evidence" value="ECO:0007669"/>
    <property type="project" value="TreeGrafter"/>
</dbReference>
<evidence type="ECO:0000256" key="2">
    <source>
        <dbReference type="ARBA" id="ARBA00004777"/>
    </source>
</evidence>
<name>A0A953JAA7_9BACT</name>
<keyword evidence="6 9" id="KW-0560">Oxidoreductase</keyword>
<evidence type="ECO:0000256" key="7">
    <source>
        <dbReference type="ARBA" id="ARBA00034478"/>
    </source>
</evidence>
<comment type="pathway">
    <text evidence="7">Amino-acid biosynthesis; L-methionine biosynthesis via de novo pathway.</text>
</comment>